<dbReference type="AlphaFoldDB" id="A0AAN7HUT0"/>
<reference evidence="1" key="2">
    <citation type="submission" date="2023-05" db="EMBL/GenBank/DDBJ databases">
        <authorList>
            <consortium name="Lawrence Berkeley National Laboratory"/>
            <person name="Steindorff A."/>
            <person name="Hensen N."/>
            <person name="Bonometti L."/>
            <person name="Westerberg I."/>
            <person name="Brannstrom I.O."/>
            <person name="Guillou S."/>
            <person name="Cros-Aarteil S."/>
            <person name="Calhoun S."/>
            <person name="Haridas S."/>
            <person name="Kuo A."/>
            <person name="Mondo S."/>
            <person name="Pangilinan J."/>
            <person name="Riley R."/>
            <person name="Labutti K."/>
            <person name="Andreopoulos B."/>
            <person name="Lipzen A."/>
            <person name="Chen C."/>
            <person name="Yanf M."/>
            <person name="Daum C."/>
            <person name="Ng V."/>
            <person name="Clum A."/>
            <person name="Ohm R."/>
            <person name="Martin F."/>
            <person name="Silar P."/>
            <person name="Natvig D."/>
            <person name="Lalanne C."/>
            <person name="Gautier V."/>
            <person name="Ament-Velasquez S.L."/>
            <person name="Kruys A."/>
            <person name="Hutchinson M.I."/>
            <person name="Powell A.J."/>
            <person name="Barry K."/>
            <person name="Miller A.N."/>
            <person name="Grigoriev I.V."/>
            <person name="Debuchy R."/>
            <person name="Gladieux P."/>
            <person name="Thoren M.H."/>
            <person name="Johannesson H."/>
        </authorList>
    </citation>
    <scope>NUCLEOTIDE SEQUENCE</scope>
    <source>
        <strain evidence="1">CBS 359.72</strain>
    </source>
</reference>
<gene>
    <name evidence="1" type="ORF">C7999DRAFT_27671</name>
</gene>
<evidence type="ECO:0000313" key="2">
    <source>
        <dbReference type="Proteomes" id="UP001303647"/>
    </source>
</evidence>
<evidence type="ECO:0000313" key="1">
    <source>
        <dbReference type="EMBL" id="KAK4251599.1"/>
    </source>
</evidence>
<keyword evidence="2" id="KW-1185">Reference proteome</keyword>
<name>A0AAN7HUT0_9PEZI</name>
<dbReference type="EMBL" id="MU857604">
    <property type="protein sequence ID" value="KAK4251599.1"/>
    <property type="molecule type" value="Genomic_DNA"/>
</dbReference>
<proteinExistence type="predicted"/>
<reference evidence="1" key="1">
    <citation type="journal article" date="2023" name="Mol. Phylogenet. Evol.">
        <title>Genome-scale phylogeny and comparative genomics of the fungal order Sordariales.</title>
        <authorList>
            <person name="Hensen N."/>
            <person name="Bonometti L."/>
            <person name="Westerberg I."/>
            <person name="Brannstrom I.O."/>
            <person name="Guillou S."/>
            <person name="Cros-Aarteil S."/>
            <person name="Calhoun S."/>
            <person name="Haridas S."/>
            <person name="Kuo A."/>
            <person name="Mondo S."/>
            <person name="Pangilinan J."/>
            <person name="Riley R."/>
            <person name="LaButti K."/>
            <person name="Andreopoulos B."/>
            <person name="Lipzen A."/>
            <person name="Chen C."/>
            <person name="Yan M."/>
            <person name="Daum C."/>
            <person name="Ng V."/>
            <person name="Clum A."/>
            <person name="Steindorff A."/>
            <person name="Ohm R.A."/>
            <person name="Martin F."/>
            <person name="Silar P."/>
            <person name="Natvig D.O."/>
            <person name="Lalanne C."/>
            <person name="Gautier V."/>
            <person name="Ament-Velasquez S.L."/>
            <person name="Kruys A."/>
            <person name="Hutchinson M.I."/>
            <person name="Powell A.J."/>
            <person name="Barry K."/>
            <person name="Miller A.N."/>
            <person name="Grigoriev I.V."/>
            <person name="Debuchy R."/>
            <person name="Gladieux P."/>
            <person name="Hiltunen Thoren M."/>
            <person name="Johannesson H."/>
        </authorList>
    </citation>
    <scope>NUCLEOTIDE SEQUENCE</scope>
    <source>
        <strain evidence="1">CBS 359.72</strain>
    </source>
</reference>
<accession>A0AAN7HUT0</accession>
<organism evidence="1 2">
    <name type="scientific">Corynascus novoguineensis</name>
    <dbReference type="NCBI Taxonomy" id="1126955"/>
    <lineage>
        <taxon>Eukaryota</taxon>
        <taxon>Fungi</taxon>
        <taxon>Dikarya</taxon>
        <taxon>Ascomycota</taxon>
        <taxon>Pezizomycotina</taxon>
        <taxon>Sordariomycetes</taxon>
        <taxon>Sordariomycetidae</taxon>
        <taxon>Sordariales</taxon>
        <taxon>Chaetomiaceae</taxon>
        <taxon>Corynascus</taxon>
    </lineage>
</organism>
<protein>
    <submittedName>
        <fullName evidence="1">Uncharacterized protein</fullName>
    </submittedName>
</protein>
<comment type="caution">
    <text evidence="1">The sequence shown here is derived from an EMBL/GenBank/DDBJ whole genome shotgun (WGS) entry which is preliminary data.</text>
</comment>
<sequence length="284" mass="30693">MPPAQSPVPTLIPGPIPDAVLRDVYSSDQDMYPVSLPYARLHAWVDACQDLSVCFHFDQGDNSLASSAAAGYADGGPGSGSGGRLAVGHGRDGAGSAAGGIVAGVVIVLPLRRPFWEDLLRGRVKEWEIEPRNMFAFPEQDSDDRHGRNGKSEGEEVGLHVYHIEKFGMWFRGQGNKRFSELALEEVMTRVQVRREWKIVGMSALTATPAGKMAFERLGFSTTGYKELFVAGGQGHDETTDKGPLEIVCVYPGDRMEPDRVAGRGVITSVSEMTAKSLTTPGID</sequence>
<dbReference type="Proteomes" id="UP001303647">
    <property type="component" value="Unassembled WGS sequence"/>
</dbReference>